<dbReference type="OrthoDB" id="3453084at2759"/>
<evidence type="ECO:0008006" key="3">
    <source>
        <dbReference type="Google" id="ProtNLM"/>
    </source>
</evidence>
<dbReference type="GeneID" id="36590033"/>
<dbReference type="InParanoid" id="A0A2J6SHP8"/>
<accession>A0A2J6SHP8</accession>
<name>A0A2J6SHP8_9HELO</name>
<keyword evidence="2" id="KW-1185">Reference proteome</keyword>
<dbReference type="Proteomes" id="UP000235371">
    <property type="component" value="Unassembled WGS sequence"/>
</dbReference>
<sequence length="151" mass="16729">MSDSDFIAARQERWRVAHNSLDADKLMSLMTDDCDYSDHGHYPFPISPSLSPHLMFAGLGVAHIDGASLRALAESVFSSVSQLGFETVSVNGTKEFTAWEWTAKGTVKKEIPGVPYAVGQEFEARGCSLFWWDMESGGEKIKVLAEYSKFL</sequence>
<evidence type="ECO:0000313" key="1">
    <source>
        <dbReference type="EMBL" id="PMD50295.1"/>
    </source>
</evidence>
<dbReference type="AlphaFoldDB" id="A0A2J6SHP8"/>
<evidence type="ECO:0000313" key="2">
    <source>
        <dbReference type="Proteomes" id="UP000235371"/>
    </source>
</evidence>
<dbReference type="Gene3D" id="3.10.450.50">
    <property type="match status" value="1"/>
</dbReference>
<organism evidence="1 2">
    <name type="scientific">Hyaloscypha bicolor E</name>
    <dbReference type="NCBI Taxonomy" id="1095630"/>
    <lineage>
        <taxon>Eukaryota</taxon>
        <taxon>Fungi</taxon>
        <taxon>Dikarya</taxon>
        <taxon>Ascomycota</taxon>
        <taxon>Pezizomycotina</taxon>
        <taxon>Leotiomycetes</taxon>
        <taxon>Helotiales</taxon>
        <taxon>Hyaloscyphaceae</taxon>
        <taxon>Hyaloscypha</taxon>
        <taxon>Hyaloscypha bicolor</taxon>
    </lineage>
</organism>
<dbReference type="SUPFAM" id="SSF54427">
    <property type="entry name" value="NTF2-like"/>
    <property type="match status" value="1"/>
</dbReference>
<dbReference type="EMBL" id="KZ613913">
    <property type="protein sequence ID" value="PMD50295.1"/>
    <property type="molecule type" value="Genomic_DNA"/>
</dbReference>
<protein>
    <recommendedName>
        <fullName evidence="3">SnoaL-like domain-containing protein</fullName>
    </recommendedName>
</protein>
<reference evidence="1 2" key="1">
    <citation type="submission" date="2016-04" db="EMBL/GenBank/DDBJ databases">
        <title>A degradative enzymes factory behind the ericoid mycorrhizal symbiosis.</title>
        <authorList>
            <consortium name="DOE Joint Genome Institute"/>
            <person name="Martino E."/>
            <person name="Morin E."/>
            <person name="Grelet G."/>
            <person name="Kuo A."/>
            <person name="Kohler A."/>
            <person name="Daghino S."/>
            <person name="Barry K."/>
            <person name="Choi C."/>
            <person name="Cichocki N."/>
            <person name="Clum A."/>
            <person name="Copeland A."/>
            <person name="Hainaut M."/>
            <person name="Haridas S."/>
            <person name="Labutti K."/>
            <person name="Lindquist E."/>
            <person name="Lipzen A."/>
            <person name="Khouja H.-R."/>
            <person name="Murat C."/>
            <person name="Ohm R."/>
            <person name="Olson A."/>
            <person name="Spatafora J."/>
            <person name="Veneault-Fourrey C."/>
            <person name="Henrissat B."/>
            <person name="Grigoriev I."/>
            <person name="Martin F."/>
            <person name="Perotto S."/>
        </authorList>
    </citation>
    <scope>NUCLEOTIDE SEQUENCE [LARGE SCALE GENOMIC DNA]</scope>
    <source>
        <strain evidence="1 2">E</strain>
    </source>
</reference>
<dbReference type="InterPro" id="IPR032710">
    <property type="entry name" value="NTF2-like_dom_sf"/>
</dbReference>
<gene>
    <name evidence="1" type="ORF">K444DRAFT_621673</name>
</gene>
<proteinExistence type="predicted"/>
<dbReference type="RefSeq" id="XP_024727199.1">
    <property type="nucleotide sequence ID" value="XM_024881956.1"/>
</dbReference>